<keyword evidence="5" id="KW-0812">Transmembrane</keyword>
<sequence length="367" mass="41784">MVLNQTHEHGDLTDKNKLLNQESPTSYNPSPNSYYSNPSDPYLHQQGSLENVKQHNSNDEEKICRCCHGVLTSNDDYISPCKCTGSMKFVHRYCLDQWRTVSPKATSFYQCDICSHPYDIKDVDENGRVLDETEVKEQGCGYKPKSILKFGTLVTLDFSIILIVWQVLVLLCAGFFALCDYDYGLRAKLFGLDMNIYLVTYICGLVMFFFIMGMLGLCCTGIVILNKMMNDTFCGNCLTNDHYYSHNTYPYYGRRHSRRSALYHWYCFWPSLYGRPIYGSSPHCFPFGCFNCGTGFSGNCGKCGDCKGEGVLIVLVIIVLAVAIVGLVFGMILMGLLGYRIFSRRISVLKKKDQAKYQQIQNYWPLP</sequence>
<protein>
    <submittedName>
        <fullName evidence="7">Predicted protein</fullName>
    </submittedName>
</protein>
<evidence type="ECO:0000256" key="4">
    <source>
        <dbReference type="SAM" id="MobiDB-lite"/>
    </source>
</evidence>
<proteinExistence type="predicted"/>
<evidence type="ECO:0000313" key="8">
    <source>
        <dbReference type="Proteomes" id="UP000006671"/>
    </source>
</evidence>
<dbReference type="PANTHER" id="PTHR46347:SF1">
    <property type="entry name" value="RING_FYVE_PHD ZINC FINGER SUPERFAMILY PROTEIN"/>
    <property type="match status" value="1"/>
</dbReference>
<dbReference type="AlphaFoldDB" id="D2UYS3"/>
<accession>D2UYS3</accession>
<dbReference type="PANTHER" id="PTHR46347">
    <property type="entry name" value="RING/FYVE/PHD ZINC FINGER SUPERFAMILY PROTEIN"/>
    <property type="match status" value="1"/>
</dbReference>
<evidence type="ECO:0000259" key="6">
    <source>
        <dbReference type="PROSITE" id="PS51292"/>
    </source>
</evidence>
<name>D2UYS3_NAEGR</name>
<keyword evidence="1" id="KW-0479">Metal-binding</keyword>
<evidence type="ECO:0000256" key="2">
    <source>
        <dbReference type="ARBA" id="ARBA00022771"/>
    </source>
</evidence>
<evidence type="ECO:0000313" key="7">
    <source>
        <dbReference type="EMBL" id="EFC50529.1"/>
    </source>
</evidence>
<evidence type="ECO:0000256" key="1">
    <source>
        <dbReference type="ARBA" id="ARBA00022723"/>
    </source>
</evidence>
<feature type="domain" description="RING-CH-type" evidence="6">
    <location>
        <begin position="56"/>
        <end position="121"/>
    </location>
</feature>
<feature type="compositionally biased region" description="Basic and acidic residues" evidence="4">
    <location>
        <begin position="1"/>
        <end position="17"/>
    </location>
</feature>
<keyword evidence="5" id="KW-1133">Transmembrane helix</keyword>
<reference evidence="7 8" key="1">
    <citation type="journal article" date="2010" name="Cell">
        <title>The genome of Naegleria gruberi illuminates early eukaryotic versatility.</title>
        <authorList>
            <person name="Fritz-Laylin L.K."/>
            <person name="Prochnik S.E."/>
            <person name="Ginger M.L."/>
            <person name="Dacks J.B."/>
            <person name="Carpenter M.L."/>
            <person name="Field M.C."/>
            <person name="Kuo A."/>
            <person name="Paredez A."/>
            <person name="Chapman J."/>
            <person name="Pham J."/>
            <person name="Shu S."/>
            <person name="Neupane R."/>
            <person name="Cipriano M."/>
            <person name="Mancuso J."/>
            <person name="Tu H."/>
            <person name="Salamov A."/>
            <person name="Lindquist E."/>
            <person name="Shapiro H."/>
            <person name="Lucas S."/>
            <person name="Grigoriev I.V."/>
            <person name="Cande W.Z."/>
            <person name="Fulton C."/>
            <person name="Rokhsar D.S."/>
            <person name="Dawson S.C."/>
        </authorList>
    </citation>
    <scope>NUCLEOTIDE SEQUENCE [LARGE SCALE GENOMIC DNA]</scope>
    <source>
        <strain evidence="7 8">NEG-M</strain>
    </source>
</reference>
<organism evidence="8">
    <name type="scientific">Naegleria gruberi</name>
    <name type="common">Amoeba</name>
    <dbReference type="NCBI Taxonomy" id="5762"/>
    <lineage>
        <taxon>Eukaryota</taxon>
        <taxon>Discoba</taxon>
        <taxon>Heterolobosea</taxon>
        <taxon>Tetramitia</taxon>
        <taxon>Eutetramitia</taxon>
        <taxon>Vahlkampfiidae</taxon>
        <taxon>Naegleria</taxon>
    </lineage>
</organism>
<dbReference type="EMBL" id="GG738845">
    <property type="protein sequence ID" value="EFC50529.1"/>
    <property type="molecule type" value="Genomic_DNA"/>
</dbReference>
<feature type="transmembrane region" description="Helical" evidence="5">
    <location>
        <begin position="311"/>
        <end position="342"/>
    </location>
</feature>
<dbReference type="OrthoDB" id="264354at2759"/>
<dbReference type="CDD" id="cd16495">
    <property type="entry name" value="RING_CH-C4HC3_MARCH"/>
    <property type="match status" value="1"/>
</dbReference>
<dbReference type="Proteomes" id="UP000006671">
    <property type="component" value="Unassembled WGS sequence"/>
</dbReference>
<dbReference type="PROSITE" id="PS51292">
    <property type="entry name" value="ZF_RING_CH"/>
    <property type="match status" value="1"/>
</dbReference>
<dbReference type="Pfam" id="PF12906">
    <property type="entry name" value="RINGv"/>
    <property type="match status" value="1"/>
</dbReference>
<feature type="transmembrane region" description="Helical" evidence="5">
    <location>
        <begin position="153"/>
        <end position="178"/>
    </location>
</feature>
<gene>
    <name evidence="7" type="ORF">NAEGRDRAFT_61570</name>
</gene>
<keyword evidence="5" id="KW-0472">Membrane</keyword>
<dbReference type="SMART" id="SM00744">
    <property type="entry name" value="RINGv"/>
    <property type="match status" value="1"/>
</dbReference>
<dbReference type="Gene3D" id="3.30.40.10">
    <property type="entry name" value="Zinc/RING finger domain, C3HC4 (zinc finger)"/>
    <property type="match status" value="1"/>
</dbReference>
<dbReference type="SUPFAM" id="SSF57850">
    <property type="entry name" value="RING/U-box"/>
    <property type="match status" value="1"/>
</dbReference>
<dbReference type="VEuPathDB" id="AmoebaDB:NAEGRDRAFT_61570"/>
<dbReference type="InParanoid" id="D2UYS3"/>
<dbReference type="OMA" id="SSAPCCR"/>
<feature type="compositionally biased region" description="Low complexity" evidence="4">
    <location>
        <begin position="23"/>
        <end position="42"/>
    </location>
</feature>
<dbReference type="GO" id="GO:0008270">
    <property type="term" value="F:zinc ion binding"/>
    <property type="evidence" value="ECO:0007669"/>
    <property type="project" value="UniProtKB-KW"/>
</dbReference>
<feature type="region of interest" description="Disordered" evidence="4">
    <location>
        <begin position="1"/>
        <end position="45"/>
    </location>
</feature>
<dbReference type="RefSeq" id="XP_002683273.1">
    <property type="nucleotide sequence ID" value="XM_002683227.1"/>
</dbReference>
<evidence type="ECO:0000256" key="5">
    <source>
        <dbReference type="SAM" id="Phobius"/>
    </source>
</evidence>
<evidence type="ECO:0000256" key="3">
    <source>
        <dbReference type="ARBA" id="ARBA00022833"/>
    </source>
</evidence>
<dbReference type="STRING" id="5762.D2UYS3"/>
<dbReference type="KEGG" id="ngr:NAEGRDRAFT_61570"/>
<feature type="transmembrane region" description="Helical" evidence="5">
    <location>
        <begin position="198"/>
        <end position="225"/>
    </location>
</feature>
<dbReference type="eggNOG" id="KOG1609">
    <property type="taxonomic scope" value="Eukaryota"/>
</dbReference>
<keyword evidence="3" id="KW-0862">Zinc</keyword>
<dbReference type="InterPro" id="IPR013083">
    <property type="entry name" value="Znf_RING/FYVE/PHD"/>
</dbReference>
<keyword evidence="2" id="KW-0863">Zinc-finger</keyword>
<keyword evidence="8" id="KW-1185">Reference proteome</keyword>
<dbReference type="GeneID" id="8863989"/>
<dbReference type="InterPro" id="IPR011016">
    <property type="entry name" value="Znf_RING-CH"/>
</dbReference>